<dbReference type="KEGG" id="wvi:Weevi_0069"/>
<dbReference type="EMBL" id="CP002455">
    <property type="protein sequence ID" value="ADX66795.1"/>
    <property type="molecule type" value="Genomic_DNA"/>
</dbReference>
<dbReference type="Proteomes" id="UP000008641">
    <property type="component" value="Chromosome"/>
</dbReference>
<proteinExistence type="predicted"/>
<protein>
    <submittedName>
        <fullName evidence="1">Uncharacterized protein</fullName>
    </submittedName>
</protein>
<keyword evidence="2" id="KW-1185">Reference proteome</keyword>
<reference evidence="1 2" key="1">
    <citation type="journal article" date="2011" name="Stand. Genomic Sci.">
        <title>Complete genome sequence of Weeksella virosa type strain (9751).</title>
        <authorList>
            <person name="Lang E."/>
            <person name="Teshima H."/>
            <person name="Lucas S."/>
            <person name="Lapidus A."/>
            <person name="Hammon N."/>
            <person name="Deshpande S."/>
            <person name="Nolan M."/>
            <person name="Cheng J.F."/>
            <person name="Pitluck S."/>
            <person name="Liolios K."/>
            <person name="Pagani I."/>
            <person name="Mikhailova N."/>
            <person name="Ivanova N."/>
            <person name="Mavromatis K."/>
            <person name="Pati A."/>
            <person name="Tapia R."/>
            <person name="Han C."/>
            <person name="Goodwin L."/>
            <person name="Chen A."/>
            <person name="Palaniappan K."/>
            <person name="Land M."/>
            <person name="Hauser L."/>
            <person name="Chang Y.J."/>
            <person name="Jeffries C.D."/>
            <person name="Brambilla E.M."/>
            <person name="Kopitz M."/>
            <person name="Rohde M."/>
            <person name="Goker M."/>
            <person name="Tindall B.J."/>
            <person name="Detter J.C."/>
            <person name="Woyke T."/>
            <person name="Bristow J."/>
            <person name="Eisen J.A."/>
            <person name="Markowitz V."/>
            <person name="Hugenholtz P."/>
            <person name="Klenk H.P."/>
            <person name="Kyrpides N.C."/>
        </authorList>
    </citation>
    <scope>NUCLEOTIDE SEQUENCE [LARGE SCALE GENOMIC DNA]</scope>
    <source>
        <strain evidence="2">ATCC 43766 / DSM 16922 / JCM 21250 / NBRC 16016 / NCTC 11634 / CL345/78</strain>
    </source>
</reference>
<accession>F0P2Q5</accession>
<evidence type="ECO:0000313" key="1">
    <source>
        <dbReference type="EMBL" id="ADX66795.1"/>
    </source>
</evidence>
<dbReference type="HOGENOM" id="CLU_2526639_0_0_10"/>
<dbReference type="STRING" id="865938.Weevi_0069"/>
<gene>
    <name evidence="1" type="ordered locus">Weevi_0069</name>
</gene>
<dbReference type="AlphaFoldDB" id="F0P2Q5"/>
<sequence length="84" mass="10294">MVIKKILFMFATQSKENVQFNYYFFYYYYWCDFTVREGIILNKSKRYILSSLPRNQEAFFYAQTIKKKNKMNLYTNNIIINSPP</sequence>
<name>F0P2Q5_WEEVC</name>
<reference evidence="2" key="2">
    <citation type="journal article" date="2011" name="Stand. Genomic Sci.">
        <title>Complete genome sequence of Weeksella virosa type strain (9751T).</title>
        <authorList>
            <person name="Lang E."/>
            <person name="Teshima H."/>
            <person name="Lucas S."/>
            <person name="Lapidus A."/>
            <person name="Hammon N."/>
            <person name="Deshpande S."/>
            <person name="Nolan M."/>
            <person name="Cheng J."/>
            <person name="Pitluck S."/>
            <person name="Liolios K."/>
            <person name="Pagani I."/>
            <person name="Mikhailova N."/>
            <person name="Ivanova N."/>
            <person name="Mavromatis K."/>
            <person name="Pati A."/>
            <person name="Tapia R."/>
            <person name="Han C."/>
            <person name="Goodwin L."/>
            <person name="Chen A."/>
            <person name="Palaniappan K."/>
            <person name="Land M."/>
            <person name="Hauser L."/>
            <person name="Chang Y."/>
            <person name="Jeffries C."/>
            <person name="Brambilla E."/>
            <person name="Kopitz M."/>
            <person name="Rohde M."/>
            <person name="Goker M."/>
            <person name="Tindall B."/>
            <person name="Detter J."/>
            <person name="Woyke T."/>
            <person name="Bristow J."/>
            <person name="Eisen J."/>
            <person name="Markowitz V."/>
            <person name="Hugenholtz P."/>
            <person name="Klenk H."/>
            <person name="Kyrpides N."/>
        </authorList>
    </citation>
    <scope>NUCLEOTIDE SEQUENCE [LARGE SCALE GENOMIC DNA]</scope>
    <source>
        <strain evidence="2">ATCC 43766 / DSM 16922 / JCM 21250 / NBRC 16016 / NCTC 11634 / CL345/78</strain>
    </source>
</reference>
<evidence type="ECO:0000313" key="2">
    <source>
        <dbReference type="Proteomes" id="UP000008641"/>
    </source>
</evidence>
<organism evidence="1 2">
    <name type="scientific">Weeksella virosa (strain ATCC 43766 / DSM 16922 / JCM 21250 / CCUG 30538 / CDC 9751 / IAM 14551 / NBRC 16016 / NCTC 11634 / CL345/78)</name>
    <dbReference type="NCBI Taxonomy" id="865938"/>
    <lineage>
        <taxon>Bacteria</taxon>
        <taxon>Pseudomonadati</taxon>
        <taxon>Bacteroidota</taxon>
        <taxon>Flavobacteriia</taxon>
        <taxon>Flavobacteriales</taxon>
        <taxon>Weeksellaceae</taxon>
        <taxon>Weeksella</taxon>
    </lineage>
</organism>